<feature type="region of interest" description="Disordered" evidence="1">
    <location>
        <begin position="298"/>
        <end position="331"/>
    </location>
</feature>
<evidence type="ECO:0000256" key="1">
    <source>
        <dbReference type="SAM" id="MobiDB-lite"/>
    </source>
</evidence>
<proteinExistence type="predicted"/>
<accession>A0ABQ7H3N1</accession>
<reference evidence="2" key="1">
    <citation type="submission" date="2017-08" db="EMBL/GenBank/DDBJ databases">
        <authorList>
            <person name="Polle J.E."/>
            <person name="Barry K."/>
            <person name="Cushman J."/>
            <person name="Schmutz J."/>
            <person name="Tran D."/>
            <person name="Hathwaick L.T."/>
            <person name="Yim W.C."/>
            <person name="Jenkins J."/>
            <person name="Mckie-Krisberg Z.M."/>
            <person name="Prochnik S."/>
            <person name="Lindquist E."/>
            <person name="Dockter R.B."/>
            <person name="Adam C."/>
            <person name="Molina H."/>
            <person name="Bunkerborg J."/>
            <person name="Jin E."/>
            <person name="Buchheim M."/>
            <person name="Magnuson J."/>
        </authorList>
    </citation>
    <scope>NUCLEOTIDE SEQUENCE</scope>
    <source>
        <strain evidence="2">CCAP 19/18</strain>
    </source>
</reference>
<protein>
    <submittedName>
        <fullName evidence="2">Uncharacterized protein</fullName>
    </submittedName>
</protein>
<name>A0ABQ7H3N1_DUNSA</name>
<evidence type="ECO:0000313" key="3">
    <source>
        <dbReference type="Proteomes" id="UP000815325"/>
    </source>
</evidence>
<organism evidence="2 3">
    <name type="scientific">Dunaliella salina</name>
    <name type="common">Green alga</name>
    <name type="synonym">Protococcus salinus</name>
    <dbReference type="NCBI Taxonomy" id="3046"/>
    <lineage>
        <taxon>Eukaryota</taxon>
        <taxon>Viridiplantae</taxon>
        <taxon>Chlorophyta</taxon>
        <taxon>core chlorophytes</taxon>
        <taxon>Chlorophyceae</taxon>
        <taxon>CS clade</taxon>
        <taxon>Chlamydomonadales</taxon>
        <taxon>Dunaliellaceae</taxon>
        <taxon>Dunaliella</taxon>
    </lineage>
</organism>
<comment type="caution">
    <text evidence="2">The sequence shown here is derived from an EMBL/GenBank/DDBJ whole genome shotgun (WGS) entry which is preliminary data.</text>
</comment>
<feature type="compositionally biased region" description="Low complexity" evidence="1">
    <location>
        <begin position="298"/>
        <end position="309"/>
    </location>
</feature>
<gene>
    <name evidence="2" type="ORF">DUNSADRAFT_12882</name>
</gene>
<sequence length="768" mass="88120">MQARHDRGRMLMLLRFWFRWSVVRQSERMGFSPPLFRPPMLIWDAWLSNHHRSKHLEARIPKLHWNFHVRQCFQFWYFFTARNKRMRLAFMASAAYQIEIILRQCVNGLKANWQQARLYRRMRKNVLREWHHMAQRNVQVRAIAAKVHVVSSRTYLKQSFRMLREWTSMSNMLSASGCIQMWQRRTLCLIPLFAWTGDNEHMWFCSAWSAWRDLVLGRLRFRCMVGMHIERQGLLGRPLIGMDMELWFRAWAKAAKTQARARAQVAKFHRVRHRKQLREALEQQSAGREDPKDFARLSSQLSGSSSQGGNVPRERQSSFAGSRQGSMGRLSTRSSMIKNAVIDSSSDEEDLSWLEPDVHVRAAEDFELQNGSVDLVNLSDLPRVSPYRPLHSRSFILATTAPKPTQWYALRDHIKNLAADLKGLDGRFRPGLINKQFLFEHLGSKADSLEPAVQRFLSTGREESMKNWGAGRIVCSPTTDRRTPITASPSSMPTALDDSDPWFWQRMVGLMACSLQPHPETPLNNLANVGFLPFAEEIGAVKRLQYRDRMRLPIVDEEMIGEDEEAFRPRAHRRSGEAFVHAPQKEAKPDQVVSWDGVLEPEARGLMWIYKLAEAEEVLETSTAWLMKLNAKDLPILYQVLVNQRAPSLGPSTALKLTIHNRAFRTNSSRISSGSVTGPSDVAPPEYKLPDNLSCCKQVCMCATSVHSTSSCVRALAHVDQVFCCTQPAMCPSAAFRLLLKGAKYLMWPCTEKCNRVHGARSISHQSH</sequence>
<keyword evidence="3" id="KW-1185">Reference proteome</keyword>
<dbReference type="Proteomes" id="UP000815325">
    <property type="component" value="Unassembled WGS sequence"/>
</dbReference>
<evidence type="ECO:0000313" key="2">
    <source>
        <dbReference type="EMBL" id="KAF5841438.1"/>
    </source>
</evidence>
<dbReference type="EMBL" id="MU069485">
    <property type="protein sequence ID" value="KAF5841438.1"/>
    <property type="molecule type" value="Genomic_DNA"/>
</dbReference>
<feature type="compositionally biased region" description="Polar residues" evidence="1">
    <location>
        <begin position="317"/>
        <end position="331"/>
    </location>
</feature>